<keyword evidence="16 19" id="KW-0408">Iron</keyword>
<evidence type="ECO:0000256" key="13">
    <source>
        <dbReference type="ARBA" id="ARBA00022982"/>
    </source>
</evidence>
<protein>
    <recommendedName>
        <fullName evidence="19">Cbb3-type cytochrome c oxidase subunit</fullName>
    </recommendedName>
</protein>
<dbReference type="GO" id="GO:0016491">
    <property type="term" value="F:oxidoreductase activity"/>
    <property type="evidence" value="ECO:0007669"/>
    <property type="project" value="UniProtKB-KW"/>
</dbReference>
<dbReference type="OrthoDB" id="9811281at2"/>
<feature type="binding site" description="covalent" evidence="21">
    <location>
        <position position="131"/>
    </location>
    <ligand>
        <name>heme c</name>
        <dbReference type="ChEBI" id="CHEBI:61717"/>
        <label>1</label>
    </ligand>
</feature>
<evidence type="ECO:0000256" key="16">
    <source>
        <dbReference type="ARBA" id="ARBA00023004"/>
    </source>
</evidence>
<dbReference type="InterPro" id="IPR004678">
    <property type="entry name" value="Cyt_c_oxidase_cbb3_su3"/>
</dbReference>
<feature type="binding site" description="covalent" evidence="21">
    <location>
        <position position="225"/>
    </location>
    <ligand>
        <name>heme c</name>
        <dbReference type="ChEBI" id="CHEBI:61717"/>
        <label>2</label>
    </ligand>
</feature>
<dbReference type="InterPro" id="IPR036909">
    <property type="entry name" value="Cyt_c-like_dom_sf"/>
</dbReference>
<dbReference type="Proteomes" id="UP000468943">
    <property type="component" value="Unassembled WGS sequence"/>
</dbReference>
<evidence type="ECO:0000256" key="23">
    <source>
        <dbReference type="SAM" id="Phobius"/>
    </source>
</evidence>
<dbReference type="GO" id="GO:1902600">
    <property type="term" value="P:proton transmembrane transport"/>
    <property type="evidence" value="ECO:0007669"/>
    <property type="project" value="UniProtKB-KW"/>
</dbReference>
<keyword evidence="15 19" id="KW-0560">Oxidoreductase</keyword>
<evidence type="ECO:0000256" key="10">
    <source>
        <dbReference type="ARBA" id="ARBA00022723"/>
    </source>
</evidence>
<dbReference type="Pfam" id="PF13442">
    <property type="entry name" value="Cytochrome_CBB3"/>
    <property type="match status" value="1"/>
</dbReference>
<keyword evidence="8 19" id="KW-0679">Respiratory chain</keyword>
<name>A0A6I4SKP5_9SPHN</name>
<dbReference type="PANTHER" id="PTHR33751">
    <property type="entry name" value="CBB3-TYPE CYTOCHROME C OXIDASE SUBUNIT FIXP"/>
    <property type="match status" value="1"/>
</dbReference>
<evidence type="ECO:0000313" key="25">
    <source>
        <dbReference type="EMBL" id="MXO55357.1"/>
    </source>
</evidence>
<comment type="subcellular location">
    <subcellularLocation>
        <location evidence="1 19">Cell inner membrane</location>
    </subcellularLocation>
</comment>
<keyword evidence="11" id="KW-0677">Repeat</keyword>
<dbReference type="SUPFAM" id="SSF46626">
    <property type="entry name" value="Cytochrome c"/>
    <property type="match status" value="2"/>
</dbReference>
<dbReference type="AlphaFoldDB" id="A0A6I4SKP5"/>
<dbReference type="InterPro" id="IPR009056">
    <property type="entry name" value="Cyt_c-like_dom"/>
</dbReference>
<comment type="subunit">
    <text evidence="19">Component of the cbb3-type cytochrome c oxidase.</text>
</comment>
<keyword evidence="9 23" id="KW-0812">Transmembrane</keyword>
<dbReference type="PIRSF" id="PIRSF000006">
    <property type="entry name" value="Cbb3-Cox_fixP"/>
    <property type="match status" value="1"/>
</dbReference>
<evidence type="ECO:0000256" key="2">
    <source>
        <dbReference type="ARBA" id="ARBA00004673"/>
    </source>
</evidence>
<keyword evidence="10 19" id="KW-0479">Metal-binding</keyword>
<evidence type="ECO:0000256" key="22">
    <source>
        <dbReference type="SAM" id="MobiDB-lite"/>
    </source>
</evidence>
<keyword evidence="13 19" id="KW-0249">Electron transport</keyword>
<comment type="similarity">
    <text evidence="3 19">Belongs to the CcoP / FixP family.</text>
</comment>
<comment type="cofactor">
    <cofactor evidence="19 21">
        <name>heme c</name>
        <dbReference type="ChEBI" id="CHEBI:61717"/>
    </cofactor>
    <text evidence="19 21">Binds 2 heme C groups per subunit.</text>
</comment>
<dbReference type="NCBIfam" id="TIGR00782">
    <property type="entry name" value="ccoP"/>
    <property type="match status" value="1"/>
</dbReference>
<dbReference type="GO" id="GO:0006119">
    <property type="term" value="P:oxidative phosphorylation"/>
    <property type="evidence" value="ECO:0007669"/>
    <property type="project" value="UniProtKB-UniPathway"/>
</dbReference>
<dbReference type="Pfam" id="PF00034">
    <property type="entry name" value="Cytochrom_C"/>
    <property type="match status" value="1"/>
</dbReference>
<dbReference type="Gene3D" id="6.10.280.130">
    <property type="match status" value="1"/>
</dbReference>
<feature type="binding site" description="covalent" evidence="21">
    <location>
        <position position="228"/>
    </location>
    <ligand>
        <name>heme c</name>
        <dbReference type="ChEBI" id="CHEBI:61717"/>
        <label>2</label>
    </ligand>
</feature>
<evidence type="ECO:0000256" key="1">
    <source>
        <dbReference type="ARBA" id="ARBA00004533"/>
    </source>
</evidence>
<feature type="binding site" description="axial binding residue" evidence="20">
    <location>
        <position position="229"/>
    </location>
    <ligand>
        <name>heme c</name>
        <dbReference type="ChEBI" id="CHEBI:61717"/>
        <label>2</label>
    </ligand>
    <ligandPart>
        <name>Fe</name>
        <dbReference type="ChEBI" id="CHEBI:18248"/>
    </ligandPart>
</feature>
<dbReference type="InterPro" id="IPR038414">
    <property type="entry name" value="CcoP_N_sf"/>
</dbReference>
<feature type="transmembrane region" description="Helical" evidence="23">
    <location>
        <begin position="45"/>
        <end position="64"/>
    </location>
</feature>
<reference evidence="25 26" key="1">
    <citation type="submission" date="2019-12" db="EMBL/GenBank/DDBJ databases">
        <title>Genomic-based taxomic classification of the family Erythrobacteraceae.</title>
        <authorList>
            <person name="Xu L."/>
        </authorList>
    </citation>
    <scope>NUCLEOTIDE SEQUENCE [LARGE SCALE GENOMIC DNA]</scope>
    <source>
        <strain evidence="25 26">JCM 17802</strain>
    </source>
</reference>
<keyword evidence="18 19" id="KW-0472">Membrane</keyword>
<dbReference type="Pfam" id="PF14715">
    <property type="entry name" value="FixP_N"/>
    <property type="match status" value="1"/>
</dbReference>
<evidence type="ECO:0000256" key="20">
    <source>
        <dbReference type="PIRSR" id="PIRSR000006-1"/>
    </source>
</evidence>
<dbReference type="InterPro" id="IPR032858">
    <property type="entry name" value="CcoP_N"/>
</dbReference>
<comment type="caution">
    <text evidence="25">The sequence shown here is derived from an EMBL/GenBank/DDBJ whole genome shotgun (WGS) entry which is preliminary data.</text>
</comment>
<dbReference type="GO" id="GO:0005506">
    <property type="term" value="F:iron ion binding"/>
    <property type="evidence" value="ECO:0007669"/>
    <property type="project" value="InterPro"/>
</dbReference>
<dbReference type="Gene3D" id="1.10.760.10">
    <property type="entry name" value="Cytochrome c-like domain"/>
    <property type="match status" value="2"/>
</dbReference>
<comment type="function">
    <text evidence="19">C-type cytochrome. Part of the cbb3-type cytochrome c oxidase complex.</text>
</comment>
<evidence type="ECO:0000256" key="11">
    <source>
        <dbReference type="ARBA" id="ARBA00022737"/>
    </source>
</evidence>
<feature type="binding site" description="axial binding residue" evidence="20">
    <location>
        <position position="183"/>
    </location>
    <ligand>
        <name>heme c</name>
        <dbReference type="ChEBI" id="CHEBI:61717"/>
        <label>2</label>
    </ligand>
    <ligandPart>
        <name>Fe</name>
        <dbReference type="ChEBI" id="CHEBI:18248"/>
    </ligandPart>
</feature>
<accession>A0A6I4SKP5</accession>
<dbReference type="PROSITE" id="PS51007">
    <property type="entry name" value="CYTC"/>
    <property type="match status" value="2"/>
</dbReference>
<sequence length="324" mass="34820">MANKDGSPKGGASKRIDEPTGTEFVGHEWDGIEELDTPMPRWWVWSYYACIVWAIGYVILYPAWPLLEKGTEGVLGWTSRGQFAAEMQTEADRRAPIVAALASIPIEKLPENAANMREAISGGAAAFKVNCVQCHGAGAAGSKGYPNLNDDDWIWGGDLKAIETTLVHGIRWGGSRETRLSYMPAFGRDGMLTQAQISDVTKHVMSLGENGAANQKGAEIYAAQCASCHGPSGTGDRKLGAPNLADAIWLYGGSRAEIEQQIYAPAHGVMPGWKDRLDPVTITMLAAYIHSRGGGEDFVDRTAKEGAAAIEARPETGAISDEQR</sequence>
<feature type="binding site" description="axial binding residue" evidence="20">
    <location>
        <position position="135"/>
    </location>
    <ligand>
        <name>heme c</name>
        <dbReference type="ChEBI" id="CHEBI:61717"/>
        <label>1</label>
    </ligand>
    <ligandPart>
        <name>Fe</name>
        <dbReference type="ChEBI" id="CHEBI:18248"/>
    </ligandPart>
</feature>
<evidence type="ECO:0000256" key="14">
    <source>
        <dbReference type="ARBA" id="ARBA00022989"/>
    </source>
</evidence>
<keyword evidence="12 19" id="KW-0375">Hydrogen ion transport</keyword>
<dbReference type="GO" id="GO:0020037">
    <property type="term" value="F:heme binding"/>
    <property type="evidence" value="ECO:0007669"/>
    <property type="project" value="InterPro"/>
</dbReference>
<proteinExistence type="inferred from homology"/>
<evidence type="ECO:0000256" key="7">
    <source>
        <dbReference type="ARBA" id="ARBA00022617"/>
    </source>
</evidence>
<keyword evidence="7 19" id="KW-0349">Heme</keyword>
<feature type="binding site" description="covalent" evidence="21">
    <location>
        <position position="134"/>
    </location>
    <ligand>
        <name>heme c</name>
        <dbReference type="ChEBI" id="CHEBI:61717"/>
        <label>1</label>
    </ligand>
</feature>
<evidence type="ECO:0000256" key="3">
    <source>
        <dbReference type="ARBA" id="ARBA00006113"/>
    </source>
</evidence>
<evidence type="ECO:0000256" key="19">
    <source>
        <dbReference type="PIRNR" id="PIRNR000006"/>
    </source>
</evidence>
<feature type="domain" description="Cytochrome c" evidence="24">
    <location>
        <begin position="118"/>
        <end position="208"/>
    </location>
</feature>
<keyword evidence="14 23" id="KW-1133">Transmembrane helix</keyword>
<keyword evidence="26" id="KW-1185">Reference proteome</keyword>
<evidence type="ECO:0000256" key="12">
    <source>
        <dbReference type="ARBA" id="ARBA00022781"/>
    </source>
</evidence>
<keyword evidence="5 19" id="KW-1003">Cell membrane</keyword>
<dbReference type="PRINTS" id="PR00605">
    <property type="entry name" value="CYTCHROMECIC"/>
</dbReference>
<gene>
    <name evidence="25" type="primary">ccoP</name>
    <name evidence="25" type="ORF">GRI36_00540</name>
</gene>
<evidence type="ECO:0000256" key="6">
    <source>
        <dbReference type="ARBA" id="ARBA00022519"/>
    </source>
</evidence>
<evidence type="ECO:0000259" key="24">
    <source>
        <dbReference type="PROSITE" id="PS51007"/>
    </source>
</evidence>
<evidence type="ECO:0000256" key="17">
    <source>
        <dbReference type="ARBA" id="ARBA00023065"/>
    </source>
</evidence>
<evidence type="ECO:0000256" key="18">
    <source>
        <dbReference type="ARBA" id="ARBA00023136"/>
    </source>
</evidence>
<dbReference type="InterPro" id="IPR008168">
    <property type="entry name" value="Cyt_C_IC"/>
</dbReference>
<feature type="region of interest" description="Disordered" evidence="22">
    <location>
        <begin position="1"/>
        <end position="23"/>
    </location>
</feature>
<feature type="binding site" description="axial binding residue" evidence="20">
    <location>
        <position position="270"/>
    </location>
    <ligand>
        <name>heme c</name>
        <dbReference type="ChEBI" id="CHEBI:61717"/>
        <label>1</label>
    </ligand>
    <ligandPart>
        <name>Fe</name>
        <dbReference type="ChEBI" id="CHEBI:18248"/>
    </ligandPart>
</feature>
<dbReference type="PANTHER" id="PTHR33751:SF1">
    <property type="entry name" value="CBB3-TYPE CYTOCHROME C OXIDASE SUBUNIT FIXP"/>
    <property type="match status" value="1"/>
</dbReference>
<evidence type="ECO:0000313" key="26">
    <source>
        <dbReference type="Proteomes" id="UP000468943"/>
    </source>
</evidence>
<evidence type="ECO:0000256" key="4">
    <source>
        <dbReference type="ARBA" id="ARBA00022448"/>
    </source>
</evidence>
<keyword evidence="4 19" id="KW-0813">Transport</keyword>
<evidence type="ECO:0000256" key="21">
    <source>
        <dbReference type="PIRSR" id="PIRSR000006-2"/>
    </source>
</evidence>
<dbReference type="GO" id="GO:0005886">
    <property type="term" value="C:plasma membrane"/>
    <property type="evidence" value="ECO:0007669"/>
    <property type="project" value="UniProtKB-SubCell"/>
</dbReference>
<dbReference type="GO" id="GO:0009055">
    <property type="term" value="F:electron transfer activity"/>
    <property type="evidence" value="ECO:0007669"/>
    <property type="project" value="InterPro"/>
</dbReference>
<evidence type="ECO:0000256" key="5">
    <source>
        <dbReference type="ARBA" id="ARBA00022475"/>
    </source>
</evidence>
<evidence type="ECO:0000256" key="15">
    <source>
        <dbReference type="ARBA" id="ARBA00023002"/>
    </source>
</evidence>
<evidence type="ECO:0000256" key="8">
    <source>
        <dbReference type="ARBA" id="ARBA00022660"/>
    </source>
</evidence>
<keyword evidence="17 19" id="KW-0406">Ion transport</keyword>
<feature type="domain" description="Cytochrome c" evidence="24">
    <location>
        <begin position="212"/>
        <end position="293"/>
    </location>
</feature>
<dbReference type="EMBL" id="WTYS01000001">
    <property type="protein sequence ID" value="MXO55357.1"/>
    <property type="molecule type" value="Genomic_DNA"/>
</dbReference>
<evidence type="ECO:0000256" key="9">
    <source>
        <dbReference type="ARBA" id="ARBA00022692"/>
    </source>
</evidence>
<organism evidence="25 26">
    <name type="scientific">Pontixanthobacter gangjinensis</name>
    <dbReference type="NCBI Taxonomy" id="1028742"/>
    <lineage>
        <taxon>Bacteria</taxon>
        <taxon>Pseudomonadati</taxon>
        <taxon>Pseudomonadota</taxon>
        <taxon>Alphaproteobacteria</taxon>
        <taxon>Sphingomonadales</taxon>
        <taxon>Erythrobacteraceae</taxon>
        <taxon>Pontixanthobacter</taxon>
    </lineage>
</organism>
<dbReference type="UniPathway" id="UPA00705"/>
<comment type="pathway">
    <text evidence="2 19">Energy metabolism; oxidative phosphorylation.</text>
</comment>
<dbReference type="InterPro" id="IPR050597">
    <property type="entry name" value="Cytochrome_c_Oxidase_Subunit"/>
</dbReference>
<dbReference type="RefSeq" id="WP_160596690.1">
    <property type="nucleotide sequence ID" value="NZ_WTYS01000001.1"/>
</dbReference>
<keyword evidence="6 19" id="KW-0997">Cell inner membrane</keyword>